<dbReference type="AlphaFoldDB" id="A0A1I0QR67"/>
<dbReference type="PANTHER" id="PTHR24421">
    <property type="entry name" value="NITRATE/NITRITE SENSOR PROTEIN NARX-RELATED"/>
    <property type="match status" value="1"/>
</dbReference>
<dbReference type="EMBL" id="FOJI01000009">
    <property type="protein sequence ID" value="SEW30059.1"/>
    <property type="molecule type" value="Genomic_DNA"/>
</dbReference>
<dbReference type="STRING" id="99656.SAMN05421659_10919"/>
<evidence type="ECO:0000259" key="9">
    <source>
        <dbReference type="PROSITE" id="PS50109"/>
    </source>
</evidence>
<keyword evidence="3" id="KW-0597">Phosphoprotein</keyword>
<evidence type="ECO:0000256" key="6">
    <source>
        <dbReference type="ARBA" id="ARBA00022777"/>
    </source>
</evidence>
<keyword evidence="6 10" id="KW-0418">Kinase</keyword>
<sequence length="338" mass="38746">MTKVLGFFLKELSACNENKAKIDKEIHRANLDIEFVRKTKKKIISESDSTYDIFYANGSDISFITREISSLKKKEDELTDLIHVKSDKLVQLQNRINSIHEMVAECEKVNFKKDLLIPNVNTIQIQEAERQRIARDIHDSIVQKLAALVHKSEFAMRVIDTDSLRAKLELEVINKVVRECIDELRGIISNLRPMSLDDLGLEIALRRNVDQINKTTDMSIDLKYKINDTQDIEPIISVTVLRIVQELCSNAIKHSQGSNINIEVFSEDNKLNITFEDNGIGFSGFDDNRPLSDNNSGFGLPILKERVKQLDGYIKASRNKDNIGMRYDIQIPFHNEEK</sequence>
<gene>
    <name evidence="10" type="ORF">SAMN05421659_10919</name>
</gene>
<dbReference type="GO" id="GO:0046983">
    <property type="term" value="F:protein dimerization activity"/>
    <property type="evidence" value="ECO:0007669"/>
    <property type="project" value="InterPro"/>
</dbReference>
<dbReference type="GO" id="GO:0000155">
    <property type="term" value="F:phosphorelay sensor kinase activity"/>
    <property type="evidence" value="ECO:0007669"/>
    <property type="project" value="InterPro"/>
</dbReference>
<evidence type="ECO:0000256" key="8">
    <source>
        <dbReference type="ARBA" id="ARBA00023012"/>
    </source>
</evidence>
<dbReference type="PANTHER" id="PTHR24421:SF10">
    <property type="entry name" value="NITRATE_NITRITE SENSOR PROTEIN NARQ"/>
    <property type="match status" value="1"/>
</dbReference>
<evidence type="ECO:0000256" key="2">
    <source>
        <dbReference type="ARBA" id="ARBA00012438"/>
    </source>
</evidence>
<dbReference type="GO" id="GO:0016020">
    <property type="term" value="C:membrane"/>
    <property type="evidence" value="ECO:0007669"/>
    <property type="project" value="InterPro"/>
</dbReference>
<evidence type="ECO:0000256" key="4">
    <source>
        <dbReference type="ARBA" id="ARBA00022679"/>
    </source>
</evidence>
<dbReference type="Pfam" id="PF07730">
    <property type="entry name" value="HisKA_3"/>
    <property type="match status" value="1"/>
</dbReference>
<dbReference type="InterPro" id="IPR011712">
    <property type="entry name" value="Sig_transdc_His_kin_sub3_dim/P"/>
</dbReference>
<accession>A0A1I0QR67</accession>
<dbReference type="CDD" id="cd16917">
    <property type="entry name" value="HATPase_UhpB-NarQ-NarX-like"/>
    <property type="match status" value="1"/>
</dbReference>
<dbReference type="InterPro" id="IPR005467">
    <property type="entry name" value="His_kinase_dom"/>
</dbReference>
<dbReference type="EC" id="2.7.13.3" evidence="2"/>
<evidence type="ECO:0000256" key="5">
    <source>
        <dbReference type="ARBA" id="ARBA00022741"/>
    </source>
</evidence>
<dbReference type="SUPFAM" id="SSF55874">
    <property type="entry name" value="ATPase domain of HSP90 chaperone/DNA topoisomerase II/histidine kinase"/>
    <property type="match status" value="1"/>
</dbReference>
<protein>
    <recommendedName>
        <fullName evidence="2">histidine kinase</fullName>
        <ecNumber evidence="2">2.7.13.3</ecNumber>
    </recommendedName>
</protein>
<reference evidence="10 11" key="1">
    <citation type="submission" date="2016-10" db="EMBL/GenBank/DDBJ databases">
        <authorList>
            <person name="de Groot N.N."/>
        </authorList>
    </citation>
    <scope>NUCLEOTIDE SEQUENCE [LARGE SCALE GENOMIC DNA]</scope>
    <source>
        <strain evidence="10 11">DSM 9179</strain>
    </source>
</reference>
<dbReference type="Gene3D" id="1.20.5.1930">
    <property type="match status" value="1"/>
</dbReference>
<proteinExistence type="predicted"/>
<dbReference type="Pfam" id="PF02518">
    <property type="entry name" value="HATPase_c"/>
    <property type="match status" value="1"/>
</dbReference>
<dbReference type="RefSeq" id="WP_092454301.1">
    <property type="nucleotide sequence ID" value="NZ_FOJI01000009.1"/>
</dbReference>
<keyword evidence="7" id="KW-0067">ATP-binding</keyword>
<dbReference type="OrthoDB" id="9781904at2"/>
<dbReference type="Proteomes" id="UP000199701">
    <property type="component" value="Unassembled WGS sequence"/>
</dbReference>
<keyword evidence="5" id="KW-0547">Nucleotide-binding</keyword>
<dbReference type="SMART" id="SM00387">
    <property type="entry name" value="HATPase_c"/>
    <property type="match status" value="1"/>
</dbReference>
<dbReference type="PROSITE" id="PS50109">
    <property type="entry name" value="HIS_KIN"/>
    <property type="match status" value="1"/>
</dbReference>
<keyword evidence="8" id="KW-0902">Two-component regulatory system</keyword>
<name>A0A1I0QR67_9FIRM</name>
<dbReference type="GO" id="GO:0005524">
    <property type="term" value="F:ATP binding"/>
    <property type="evidence" value="ECO:0007669"/>
    <property type="project" value="UniProtKB-KW"/>
</dbReference>
<evidence type="ECO:0000313" key="10">
    <source>
        <dbReference type="EMBL" id="SEW30059.1"/>
    </source>
</evidence>
<evidence type="ECO:0000256" key="3">
    <source>
        <dbReference type="ARBA" id="ARBA00022553"/>
    </source>
</evidence>
<evidence type="ECO:0000256" key="7">
    <source>
        <dbReference type="ARBA" id="ARBA00022840"/>
    </source>
</evidence>
<comment type="catalytic activity">
    <reaction evidence="1">
        <text>ATP + protein L-histidine = ADP + protein N-phospho-L-histidine.</text>
        <dbReference type="EC" id="2.7.13.3"/>
    </reaction>
</comment>
<dbReference type="InterPro" id="IPR003594">
    <property type="entry name" value="HATPase_dom"/>
</dbReference>
<keyword evidence="11" id="KW-1185">Reference proteome</keyword>
<dbReference type="InterPro" id="IPR036890">
    <property type="entry name" value="HATPase_C_sf"/>
</dbReference>
<dbReference type="Gene3D" id="3.30.565.10">
    <property type="entry name" value="Histidine kinase-like ATPase, C-terminal domain"/>
    <property type="match status" value="1"/>
</dbReference>
<evidence type="ECO:0000256" key="1">
    <source>
        <dbReference type="ARBA" id="ARBA00000085"/>
    </source>
</evidence>
<organism evidence="10 11">
    <name type="scientific">[Clostridium] fimetarium</name>
    <dbReference type="NCBI Taxonomy" id="99656"/>
    <lineage>
        <taxon>Bacteria</taxon>
        <taxon>Bacillati</taxon>
        <taxon>Bacillota</taxon>
        <taxon>Clostridia</taxon>
        <taxon>Lachnospirales</taxon>
        <taxon>Lachnospiraceae</taxon>
    </lineage>
</organism>
<feature type="domain" description="Histidine kinase" evidence="9">
    <location>
        <begin position="136"/>
        <end position="335"/>
    </location>
</feature>
<evidence type="ECO:0000313" key="11">
    <source>
        <dbReference type="Proteomes" id="UP000199701"/>
    </source>
</evidence>
<dbReference type="InterPro" id="IPR050482">
    <property type="entry name" value="Sensor_HK_TwoCompSys"/>
</dbReference>
<keyword evidence="4" id="KW-0808">Transferase</keyword>